<dbReference type="EnsemblPlants" id="OPUNC09G02320.1">
    <property type="protein sequence ID" value="OPUNC09G02320.1"/>
    <property type="gene ID" value="OPUNC09G02320"/>
</dbReference>
<evidence type="ECO:0000313" key="2">
    <source>
        <dbReference type="Proteomes" id="UP000026962"/>
    </source>
</evidence>
<proteinExistence type="predicted"/>
<dbReference type="Proteomes" id="UP000026962">
    <property type="component" value="Chromosome 9"/>
</dbReference>
<sequence>MSINKFMDENIQTIHKTKEVISNPLLDLKVWVSTGFGVSPVHRDDIDLAKSIGSWSEIHYKLSQCRSVRSLTFAPICP</sequence>
<reference evidence="1" key="1">
    <citation type="submission" date="2015-04" db="UniProtKB">
        <authorList>
            <consortium name="EnsemblPlants"/>
        </authorList>
    </citation>
    <scope>IDENTIFICATION</scope>
</reference>
<keyword evidence="2" id="KW-1185">Reference proteome</keyword>
<evidence type="ECO:0000313" key="1">
    <source>
        <dbReference type="EnsemblPlants" id="OPUNC09G02320.1"/>
    </source>
</evidence>
<dbReference type="AlphaFoldDB" id="A0A0E0LYX9"/>
<protein>
    <submittedName>
        <fullName evidence="1">Uncharacterized protein</fullName>
    </submittedName>
</protein>
<organism evidence="1">
    <name type="scientific">Oryza punctata</name>
    <name type="common">Red rice</name>
    <dbReference type="NCBI Taxonomy" id="4537"/>
    <lineage>
        <taxon>Eukaryota</taxon>
        <taxon>Viridiplantae</taxon>
        <taxon>Streptophyta</taxon>
        <taxon>Embryophyta</taxon>
        <taxon>Tracheophyta</taxon>
        <taxon>Spermatophyta</taxon>
        <taxon>Magnoliopsida</taxon>
        <taxon>Liliopsida</taxon>
        <taxon>Poales</taxon>
        <taxon>Poaceae</taxon>
        <taxon>BOP clade</taxon>
        <taxon>Oryzoideae</taxon>
        <taxon>Oryzeae</taxon>
        <taxon>Oryzinae</taxon>
        <taxon>Oryza</taxon>
    </lineage>
</organism>
<dbReference type="Gramene" id="OPUNC09G02320.1">
    <property type="protein sequence ID" value="OPUNC09G02320.1"/>
    <property type="gene ID" value="OPUNC09G02320"/>
</dbReference>
<dbReference type="HOGENOM" id="CLU_2593672_0_0_1"/>
<name>A0A0E0LYX9_ORYPU</name>
<accession>A0A0E0LYX9</accession>
<reference evidence="1" key="2">
    <citation type="submission" date="2018-05" db="EMBL/GenBank/DDBJ databases">
        <title>OpunRS2 (Oryza punctata Reference Sequence Version 2).</title>
        <authorList>
            <person name="Zhang J."/>
            <person name="Kudrna D."/>
            <person name="Lee S."/>
            <person name="Talag J."/>
            <person name="Welchert J."/>
            <person name="Wing R.A."/>
        </authorList>
    </citation>
    <scope>NUCLEOTIDE SEQUENCE [LARGE SCALE GENOMIC DNA]</scope>
</reference>